<gene>
    <name evidence="2" type="ORF">CA606_11270</name>
</gene>
<dbReference type="Gene3D" id="1.10.260.40">
    <property type="entry name" value="lambda repressor-like DNA-binding domains"/>
    <property type="match status" value="1"/>
</dbReference>
<dbReference type="CDD" id="cd00093">
    <property type="entry name" value="HTH_XRE"/>
    <property type="match status" value="1"/>
</dbReference>
<dbReference type="InterPro" id="IPR001387">
    <property type="entry name" value="Cro/C1-type_HTH"/>
</dbReference>
<dbReference type="InterPro" id="IPR010982">
    <property type="entry name" value="Lambda_DNA-bd_dom_sf"/>
</dbReference>
<feature type="domain" description="HTH cro/C1-type" evidence="1">
    <location>
        <begin position="15"/>
        <end position="44"/>
    </location>
</feature>
<evidence type="ECO:0000259" key="1">
    <source>
        <dbReference type="PROSITE" id="PS50943"/>
    </source>
</evidence>
<sequence>MRAENNNLALTAGQIRAARGLLDWSQPQLAEAAKLSLPTVRRMEGPIGPSRSTVANVEAIRRAFEDAGVVFFGAGEVSSGGSGVRFKSES</sequence>
<dbReference type="Proteomes" id="UP000217311">
    <property type="component" value="Chromosome"/>
</dbReference>
<name>A0A290MSN8_CAUVI</name>
<protein>
    <submittedName>
        <fullName evidence="2">XRE family transcriptional regulator</fullName>
    </submittedName>
</protein>
<organism evidence="2 3">
    <name type="scientific">Caulobacter vibrioides</name>
    <name type="common">Caulobacter crescentus</name>
    <dbReference type="NCBI Taxonomy" id="155892"/>
    <lineage>
        <taxon>Bacteria</taxon>
        <taxon>Pseudomonadati</taxon>
        <taxon>Pseudomonadota</taxon>
        <taxon>Alphaproteobacteria</taxon>
        <taxon>Caulobacterales</taxon>
        <taxon>Caulobacteraceae</taxon>
        <taxon>Caulobacter</taxon>
    </lineage>
</organism>
<dbReference type="PROSITE" id="PS50943">
    <property type="entry name" value="HTH_CROC1"/>
    <property type="match status" value="1"/>
</dbReference>
<reference evidence="3" key="1">
    <citation type="submission" date="2017-09" db="EMBL/GenBank/DDBJ databases">
        <title>Genome evolution observed in wild isolates of Caulobacter crescentus.</title>
        <authorList>
            <person name="Ely B."/>
            <person name="Wilson K."/>
            <person name="Scott D."/>
        </authorList>
    </citation>
    <scope>NUCLEOTIDE SEQUENCE [LARGE SCALE GENOMIC DNA]</scope>
    <source>
        <strain evidence="3">CB13b1a</strain>
    </source>
</reference>
<accession>A0A290MSN8</accession>
<dbReference type="EMBL" id="CP023315">
    <property type="protein sequence ID" value="ATC32862.1"/>
    <property type="molecule type" value="Genomic_DNA"/>
</dbReference>
<proteinExistence type="predicted"/>
<dbReference type="SUPFAM" id="SSF47413">
    <property type="entry name" value="lambda repressor-like DNA-binding domains"/>
    <property type="match status" value="1"/>
</dbReference>
<dbReference type="GO" id="GO:0003677">
    <property type="term" value="F:DNA binding"/>
    <property type="evidence" value="ECO:0007669"/>
    <property type="project" value="InterPro"/>
</dbReference>
<dbReference type="AlphaFoldDB" id="A0A290MSN8"/>
<evidence type="ECO:0000313" key="3">
    <source>
        <dbReference type="Proteomes" id="UP000217311"/>
    </source>
</evidence>
<evidence type="ECO:0000313" key="2">
    <source>
        <dbReference type="EMBL" id="ATC32862.1"/>
    </source>
</evidence>